<keyword evidence="2" id="KW-0732">Signal</keyword>
<dbReference type="InterPro" id="IPR012334">
    <property type="entry name" value="Pectin_lyas_fold"/>
</dbReference>
<feature type="chain" id="PRO_5038049970" evidence="2">
    <location>
        <begin position="28"/>
        <end position="513"/>
    </location>
</feature>
<organism evidence="4 5">
    <name type="scientific">Streptomyces beijiangensis</name>
    <dbReference type="NCBI Taxonomy" id="163361"/>
    <lineage>
        <taxon>Bacteria</taxon>
        <taxon>Bacillati</taxon>
        <taxon>Actinomycetota</taxon>
        <taxon>Actinomycetes</taxon>
        <taxon>Kitasatosporales</taxon>
        <taxon>Streptomycetaceae</taxon>
        <taxon>Streptomyces</taxon>
    </lineage>
</organism>
<feature type="signal peptide" evidence="2">
    <location>
        <begin position="1"/>
        <end position="27"/>
    </location>
</feature>
<dbReference type="InterPro" id="IPR006626">
    <property type="entry name" value="PbH1"/>
</dbReference>
<dbReference type="EMBL" id="JAFLRJ010000035">
    <property type="protein sequence ID" value="MBO0511026.1"/>
    <property type="molecule type" value="Genomic_DNA"/>
</dbReference>
<sequence length="513" mass="52780">MRAGPLALAVSTTVLALLATAAPAASAASGPHASSRDIQYVDCSAGAGRQTGSAALPWQSLEQVNSLALRTGSQVLLKRGTRCEGTLAPHGQGRPGRPMVIGAYGTGAKPVIDGKGGPETLLLKNTQWVEARDLEITNSGNPGANKRGVRVQLEDYGTGTHYRLTGLDIHDIRGDDAKGTSGSAGILFSVTGSAKPTRFDDVEVAGNTVASVDREGIYFGSTWNNRPVHGDDDPNGPAYLPSTHVVVRGNTLSDLAGDGIVMTATDGALVEHNRLDGFQRRSAGYNAGMWPWNADNTVFQYNEVSGGETTRDGMAYDVDEGTFGTVFQYNVSHDNAGGFFLVCTATGTLGDAVIRYNVSRDDHYRGIETCSGSFDGVRAYNNTIYVGAGISQTVVNENTTKKHGLTLTNNIVVKEGAGTAGFSLKSGGVTLSHNTLVGIGTAPANPGGSTADPLLTDPTGALPDGLRLRTGSPAIGAGTSVAGAPGKDLYGNKVGSPPNSGAYEGPGLGGTVG</sequence>
<dbReference type="InterPro" id="IPR011050">
    <property type="entry name" value="Pectin_lyase_fold/virulence"/>
</dbReference>
<dbReference type="InterPro" id="IPR039448">
    <property type="entry name" value="Beta_helix"/>
</dbReference>
<evidence type="ECO:0000259" key="3">
    <source>
        <dbReference type="Pfam" id="PF13229"/>
    </source>
</evidence>
<feature type="compositionally biased region" description="Gly residues" evidence="1">
    <location>
        <begin position="504"/>
        <end position="513"/>
    </location>
</feature>
<dbReference type="Proteomes" id="UP000664167">
    <property type="component" value="Unassembled WGS sequence"/>
</dbReference>
<dbReference type="AlphaFoldDB" id="A0A939F1Z1"/>
<reference evidence="4" key="1">
    <citation type="submission" date="2021-03" db="EMBL/GenBank/DDBJ databases">
        <title>Streptomyces poriferae sp. nov., a novel marine sponge-derived Actinobacteria species with anti-MRSA activity.</title>
        <authorList>
            <person name="Sandoval-Powers M."/>
            <person name="Kralova S."/>
            <person name="Nguyen G.-S."/>
            <person name="Fawwal D."/>
            <person name="Degnes K."/>
            <person name="Klinkenberg G."/>
            <person name="Sletta H."/>
            <person name="Wentzel A."/>
            <person name="Liles M.R."/>
        </authorList>
    </citation>
    <scope>NUCLEOTIDE SEQUENCE</scope>
    <source>
        <strain evidence="4">DSM 41794</strain>
    </source>
</reference>
<evidence type="ECO:0000313" key="4">
    <source>
        <dbReference type="EMBL" id="MBO0511026.1"/>
    </source>
</evidence>
<dbReference type="Pfam" id="PF13229">
    <property type="entry name" value="Beta_helix"/>
    <property type="match status" value="1"/>
</dbReference>
<gene>
    <name evidence="4" type="ORF">J0695_04265</name>
</gene>
<evidence type="ECO:0000256" key="1">
    <source>
        <dbReference type="SAM" id="MobiDB-lite"/>
    </source>
</evidence>
<evidence type="ECO:0000313" key="5">
    <source>
        <dbReference type="Proteomes" id="UP000664167"/>
    </source>
</evidence>
<dbReference type="SMART" id="SM00710">
    <property type="entry name" value="PbH1"/>
    <property type="match status" value="7"/>
</dbReference>
<dbReference type="SUPFAM" id="SSF51126">
    <property type="entry name" value="Pectin lyase-like"/>
    <property type="match status" value="1"/>
</dbReference>
<comment type="caution">
    <text evidence="4">The sequence shown here is derived from an EMBL/GenBank/DDBJ whole genome shotgun (WGS) entry which is preliminary data.</text>
</comment>
<name>A0A939F1Z1_9ACTN</name>
<accession>A0A939F1Z1</accession>
<evidence type="ECO:0000256" key="2">
    <source>
        <dbReference type="SAM" id="SignalP"/>
    </source>
</evidence>
<proteinExistence type="predicted"/>
<dbReference type="Gene3D" id="2.160.20.10">
    <property type="entry name" value="Single-stranded right-handed beta-helix, Pectin lyase-like"/>
    <property type="match status" value="1"/>
</dbReference>
<feature type="domain" description="Right handed beta helix" evidence="3">
    <location>
        <begin position="202"/>
        <end position="384"/>
    </location>
</feature>
<feature type="region of interest" description="Disordered" evidence="1">
    <location>
        <begin position="477"/>
        <end position="513"/>
    </location>
</feature>
<protein>
    <submittedName>
        <fullName evidence="4">Right-handed parallel beta-helix repeat-containing protein</fullName>
    </submittedName>
</protein>
<keyword evidence="5" id="KW-1185">Reference proteome</keyword>
<dbReference type="RefSeq" id="WP_206960308.1">
    <property type="nucleotide sequence ID" value="NZ_BAAAJJ010000013.1"/>
</dbReference>